<evidence type="ECO:0000313" key="2">
    <source>
        <dbReference type="Proteomes" id="UP001148629"/>
    </source>
</evidence>
<organism evidence="1 2">
    <name type="scientific">Fusarium decemcellulare</name>
    <dbReference type="NCBI Taxonomy" id="57161"/>
    <lineage>
        <taxon>Eukaryota</taxon>
        <taxon>Fungi</taxon>
        <taxon>Dikarya</taxon>
        <taxon>Ascomycota</taxon>
        <taxon>Pezizomycotina</taxon>
        <taxon>Sordariomycetes</taxon>
        <taxon>Hypocreomycetidae</taxon>
        <taxon>Hypocreales</taxon>
        <taxon>Nectriaceae</taxon>
        <taxon>Fusarium</taxon>
        <taxon>Fusarium decemcellulare species complex</taxon>
    </lineage>
</organism>
<evidence type="ECO:0000313" key="1">
    <source>
        <dbReference type="EMBL" id="KAJ3536495.1"/>
    </source>
</evidence>
<comment type="caution">
    <text evidence="1">The sequence shown here is derived from an EMBL/GenBank/DDBJ whole genome shotgun (WGS) entry which is preliminary data.</text>
</comment>
<dbReference type="Proteomes" id="UP001148629">
    <property type="component" value="Unassembled WGS sequence"/>
</dbReference>
<reference evidence="1" key="1">
    <citation type="submission" date="2022-08" db="EMBL/GenBank/DDBJ databases">
        <title>Genome Sequence of Fusarium decemcellulare.</title>
        <authorList>
            <person name="Buettner E."/>
        </authorList>
    </citation>
    <scope>NUCLEOTIDE SEQUENCE</scope>
    <source>
        <strain evidence="1">Babe19</strain>
    </source>
</reference>
<dbReference type="EMBL" id="JANRMS010000638">
    <property type="protein sequence ID" value="KAJ3536495.1"/>
    <property type="molecule type" value="Genomic_DNA"/>
</dbReference>
<gene>
    <name evidence="1" type="ORF">NM208_g6690</name>
</gene>
<name>A0ACC1SC98_9HYPO</name>
<keyword evidence="2" id="KW-1185">Reference proteome</keyword>
<sequence>MDTFQCVSTWTRFLAFSPSASRPLLALSAPDDGIKVWNPVQGTLVKTLESSDQWLPLAFVPIDHKPLLALGSVDGTVSIWDPTSYFCLLNLNAHSVAVASLSASPSGLLASGSFDGTIKICDPCTGTQWRNSHRGKFGRKSGEGLDTTQTNPPRKQSLVPRQLVSCDNNHVALLSEQYSVIEIWDAAKGTLLQALSGHEDDVNAIAISHKTNKLASASGDRTVKVWDAPTSPPVCVHTLRGHTDAVHAVAFSEDGLQLASASKDKTVMVWSITTGACTKTMQFPENNGPSLMTFANDGKHLAISYRD</sequence>
<accession>A0ACC1SC98</accession>
<protein>
    <submittedName>
        <fullName evidence="1">Uncharacterized protein</fullName>
    </submittedName>
</protein>
<proteinExistence type="predicted"/>